<dbReference type="InterPro" id="IPR045060">
    <property type="entry name" value="Phe-tRNA-ligase_IIc_bsu"/>
</dbReference>
<evidence type="ECO:0000313" key="2">
    <source>
        <dbReference type="EMBL" id="KAI3887278.1"/>
    </source>
</evidence>
<keyword evidence="3" id="KW-1185">Reference proteome</keyword>
<dbReference type="GO" id="GO:0000287">
    <property type="term" value="F:magnesium ion binding"/>
    <property type="evidence" value="ECO:0007669"/>
    <property type="project" value="InterPro"/>
</dbReference>
<gene>
    <name evidence="2" type="ORF">MKW98_031230</name>
</gene>
<evidence type="ECO:0000259" key="1">
    <source>
        <dbReference type="PROSITE" id="PS51483"/>
    </source>
</evidence>
<reference evidence="2" key="1">
    <citation type="submission" date="2022-04" db="EMBL/GenBank/DDBJ databases">
        <title>A functionally conserved STORR gene fusion in Papaver species that diverged 16.8 million years ago.</title>
        <authorList>
            <person name="Catania T."/>
        </authorList>
    </citation>
    <scope>NUCLEOTIDE SEQUENCE</scope>
    <source>
        <strain evidence="2">S-188037</strain>
    </source>
</reference>
<dbReference type="GO" id="GO:0003723">
    <property type="term" value="F:RNA binding"/>
    <property type="evidence" value="ECO:0007669"/>
    <property type="project" value="InterPro"/>
</dbReference>
<dbReference type="PANTHER" id="PTHR10947:SF0">
    <property type="entry name" value="PHENYLALANINE--TRNA LIGASE BETA SUBUNIT"/>
    <property type="match status" value="1"/>
</dbReference>
<dbReference type="Gene3D" id="3.50.40.10">
    <property type="entry name" value="Phenylalanyl-trna Synthetase, Chain B, domain 3"/>
    <property type="match status" value="1"/>
</dbReference>
<comment type="caution">
    <text evidence="2">The sequence shown here is derived from an EMBL/GenBank/DDBJ whole genome shotgun (WGS) entry which is preliminary data.</text>
</comment>
<proteinExistence type="predicted"/>
<dbReference type="EMBL" id="JAJJMB010012102">
    <property type="protein sequence ID" value="KAI3887278.1"/>
    <property type="molecule type" value="Genomic_DNA"/>
</dbReference>
<dbReference type="GO" id="GO:0006432">
    <property type="term" value="P:phenylalanyl-tRNA aminoacylation"/>
    <property type="evidence" value="ECO:0007669"/>
    <property type="project" value="InterPro"/>
</dbReference>
<dbReference type="GO" id="GO:0005524">
    <property type="term" value="F:ATP binding"/>
    <property type="evidence" value="ECO:0007669"/>
    <property type="project" value="InterPro"/>
</dbReference>
<dbReference type="AlphaFoldDB" id="A0AAD4SC65"/>
<dbReference type="Pfam" id="PF03483">
    <property type="entry name" value="B3_4"/>
    <property type="match status" value="1"/>
</dbReference>
<accession>A0AAD4SC65</accession>
<dbReference type="SUPFAM" id="SSF56037">
    <property type="entry name" value="PheT/TilS domain"/>
    <property type="match status" value="1"/>
</dbReference>
<dbReference type="PANTHER" id="PTHR10947">
    <property type="entry name" value="PHENYLALANYL-TRNA SYNTHETASE BETA CHAIN AND LEUCINE-RICH REPEAT-CONTAINING PROTEIN 47"/>
    <property type="match status" value="1"/>
</dbReference>
<dbReference type="InterPro" id="IPR009061">
    <property type="entry name" value="DNA-bd_dom_put_sf"/>
</dbReference>
<sequence>MKLKKFLRIIEGLPVYPVIYDSDRTILSLPPIINGARSAITLQTKNVLIGCTTIDLTKEKIVLNTMVSMLSVYCKRKFEVEPVEVICSNGESCVSPDLSSFYMEVPLTKNTDWIGVSLDASQVTSLLIKMQLCEEQISSDNKSIIGVHVPPTRSDVLEACDVAKSG</sequence>
<evidence type="ECO:0000313" key="3">
    <source>
        <dbReference type="Proteomes" id="UP001202328"/>
    </source>
</evidence>
<feature type="domain" description="B5" evidence="1">
    <location>
        <begin position="98"/>
        <end position="166"/>
    </location>
</feature>
<protein>
    <recommendedName>
        <fullName evidence="1">B5 domain-containing protein</fullName>
    </recommendedName>
</protein>
<dbReference type="GO" id="GO:0004826">
    <property type="term" value="F:phenylalanine-tRNA ligase activity"/>
    <property type="evidence" value="ECO:0007669"/>
    <property type="project" value="InterPro"/>
</dbReference>
<name>A0AAD4SC65_9MAGN</name>
<dbReference type="Proteomes" id="UP001202328">
    <property type="component" value="Unassembled WGS sequence"/>
</dbReference>
<dbReference type="Gene3D" id="3.30.56.10">
    <property type="match status" value="1"/>
</dbReference>
<dbReference type="GO" id="GO:0009328">
    <property type="term" value="C:phenylalanine-tRNA ligase complex"/>
    <property type="evidence" value="ECO:0007669"/>
    <property type="project" value="TreeGrafter"/>
</dbReference>
<organism evidence="2 3">
    <name type="scientific">Papaver atlanticum</name>
    <dbReference type="NCBI Taxonomy" id="357466"/>
    <lineage>
        <taxon>Eukaryota</taxon>
        <taxon>Viridiplantae</taxon>
        <taxon>Streptophyta</taxon>
        <taxon>Embryophyta</taxon>
        <taxon>Tracheophyta</taxon>
        <taxon>Spermatophyta</taxon>
        <taxon>Magnoliopsida</taxon>
        <taxon>Ranunculales</taxon>
        <taxon>Papaveraceae</taxon>
        <taxon>Papaveroideae</taxon>
        <taxon>Papaver</taxon>
    </lineage>
</organism>
<dbReference type="SUPFAM" id="SSF46955">
    <property type="entry name" value="Putative DNA-binding domain"/>
    <property type="match status" value="1"/>
</dbReference>
<dbReference type="Pfam" id="PF03484">
    <property type="entry name" value="B5"/>
    <property type="match status" value="1"/>
</dbReference>
<dbReference type="PROSITE" id="PS51483">
    <property type="entry name" value="B5"/>
    <property type="match status" value="1"/>
</dbReference>
<dbReference type="InterPro" id="IPR005147">
    <property type="entry name" value="tRNA_synthase_B5-dom"/>
</dbReference>
<dbReference type="InterPro" id="IPR005146">
    <property type="entry name" value="B3/B4_tRNA-bd"/>
</dbReference>
<dbReference type="InterPro" id="IPR020825">
    <property type="entry name" value="Phe-tRNA_synthase-like_B3/B4"/>
</dbReference>